<dbReference type="EMBL" id="CP000744">
    <property type="protein sequence ID" value="ABR82180.2"/>
    <property type="molecule type" value="Genomic_DNA"/>
</dbReference>
<dbReference type="Gene3D" id="3.90.120.10">
    <property type="entry name" value="DNA Methylase, subunit A, domain 2"/>
    <property type="match status" value="1"/>
</dbReference>
<evidence type="ECO:0000256" key="7">
    <source>
        <dbReference type="PROSITE-ProRule" id="PRU01016"/>
    </source>
</evidence>
<evidence type="ECO:0000256" key="2">
    <source>
        <dbReference type="ARBA" id="ARBA00022603"/>
    </source>
</evidence>
<evidence type="ECO:0000256" key="5">
    <source>
        <dbReference type="ARBA" id="ARBA00022747"/>
    </source>
</evidence>
<dbReference type="SUPFAM" id="SSF53335">
    <property type="entry name" value="S-adenosyl-L-methionine-dependent methyltransferases"/>
    <property type="match status" value="1"/>
</dbReference>
<dbReference type="HOGENOM" id="CLU_006958_2_4_6"/>
<dbReference type="Gene3D" id="3.40.50.150">
    <property type="entry name" value="Vaccinia Virus protein VP39"/>
    <property type="match status" value="1"/>
</dbReference>
<keyword evidence="4 7" id="KW-0949">S-adenosyl-L-methionine</keyword>
<dbReference type="GO" id="GO:0009307">
    <property type="term" value="P:DNA restriction-modification system"/>
    <property type="evidence" value="ECO:0007669"/>
    <property type="project" value="UniProtKB-KW"/>
</dbReference>
<keyword evidence="2 7" id="KW-0489">Methyltransferase</keyword>
<evidence type="ECO:0000313" key="9">
    <source>
        <dbReference type="EMBL" id="ABR82180.2"/>
    </source>
</evidence>
<dbReference type="KEGG" id="pap:PSPA7_2521"/>
<sequence length="495" mass="55423">METKVPHLEGYTSNGPGLQLTLLPPHIDPSGQEPMKQNENFPPLPPLDQPLKFADLFAGCGGLSLGLSLAGLNGVFAVERDKMAFSTLSTNLIERKDVPITPFAWPSWLEKQAWGIDDILDQHGAELASLRGKIQVLAGGPPCQGFSFAGRRQEADPRNKLFEKYVEMVRAIQPAALVLENVPGMKVAHATKGRELVKEISKERGLQIKPQSYYDKLVESLTRIGYQVLGKIVDSSLFGVPQKRPRLIVIGLRQDLANHLVGGMDRAFDLLEEARRKQLQDLDLPDQVRAVDAISDLEMRGRGTRPCSDDDSPKGFEEIRYTGPRTHFQRLMHRDCVGDVDSLRLARHRAEVRDRFQAIISDKECAKGVRMSAKLREKYGLKKHRIYPMQANTPAPTITTLPDDVLHYSEPRILTVRESARLQSFPDWFRFRGKFTTGGSQRTKECPRYTQVGNAVPPYLARAIGMAIQAMLKETVALAKEQAELEQEEEMIAIA</sequence>
<dbReference type="PROSITE" id="PS51679">
    <property type="entry name" value="SAM_MT_C5"/>
    <property type="match status" value="1"/>
</dbReference>
<dbReference type="EC" id="2.1.1.37" evidence="1"/>
<evidence type="ECO:0000256" key="4">
    <source>
        <dbReference type="ARBA" id="ARBA00022691"/>
    </source>
</evidence>
<keyword evidence="5" id="KW-0680">Restriction system</keyword>
<dbReference type="GO" id="GO:0032259">
    <property type="term" value="P:methylation"/>
    <property type="evidence" value="ECO:0007669"/>
    <property type="project" value="UniProtKB-KW"/>
</dbReference>
<evidence type="ECO:0000256" key="1">
    <source>
        <dbReference type="ARBA" id="ARBA00011975"/>
    </source>
</evidence>
<evidence type="ECO:0000256" key="3">
    <source>
        <dbReference type="ARBA" id="ARBA00022679"/>
    </source>
</evidence>
<accession>A6V4A0</accession>
<feature type="active site" evidence="7">
    <location>
        <position position="143"/>
    </location>
</feature>
<dbReference type="PROSITE" id="PS00095">
    <property type="entry name" value="C5_MTASE_2"/>
    <property type="match status" value="1"/>
</dbReference>
<dbReference type="InterPro" id="IPR001525">
    <property type="entry name" value="C5_MeTfrase"/>
</dbReference>
<dbReference type="NCBIfam" id="TIGR00675">
    <property type="entry name" value="dcm"/>
    <property type="match status" value="1"/>
</dbReference>
<reference evidence="9 10" key="2">
    <citation type="journal article" date="2010" name="PLoS ONE">
        <title>Complete genome sequence of the multiresistant taxonomic outlier Pseudomonas aeruginosa PA7.</title>
        <authorList>
            <person name="Roy P.H."/>
            <person name="Tetu S.G."/>
            <person name="Larouche A."/>
            <person name="Elbourne L."/>
            <person name="Tremblay S."/>
            <person name="Ren Q."/>
            <person name="Dodson R."/>
            <person name="Harkins D."/>
            <person name="Shay R."/>
            <person name="Watkins K."/>
            <person name="Mahamoud Y."/>
            <person name="Paulsen I.T."/>
        </authorList>
    </citation>
    <scope>NUCLEOTIDE SEQUENCE [LARGE SCALE GENOMIC DNA]</scope>
    <source>
        <strain evidence="9 10">PA7</strain>
    </source>
</reference>
<gene>
    <name evidence="9" type="ordered locus">PSPA7_2521</name>
</gene>
<dbReference type="InterPro" id="IPR029063">
    <property type="entry name" value="SAM-dependent_MTases_sf"/>
</dbReference>
<dbReference type="Proteomes" id="UP000001582">
    <property type="component" value="Chromosome"/>
</dbReference>
<comment type="similarity">
    <text evidence="7 8">Belongs to the class I-like SAM-binding methyltransferase superfamily. C5-methyltransferase family.</text>
</comment>
<dbReference type="AlphaFoldDB" id="A6V4A0"/>
<comment type="catalytic activity">
    <reaction evidence="6">
        <text>a 2'-deoxycytidine in DNA + S-adenosyl-L-methionine = a 5-methyl-2'-deoxycytidine in DNA + S-adenosyl-L-homocysteine + H(+)</text>
        <dbReference type="Rhea" id="RHEA:13681"/>
        <dbReference type="Rhea" id="RHEA-COMP:11369"/>
        <dbReference type="Rhea" id="RHEA-COMP:11370"/>
        <dbReference type="ChEBI" id="CHEBI:15378"/>
        <dbReference type="ChEBI" id="CHEBI:57856"/>
        <dbReference type="ChEBI" id="CHEBI:59789"/>
        <dbReference type="ChEBI" id="CHEBI:85452"/>
        <dbReference type="ChEBI" id="CHEBI:85454"/>
        <dbReference type="EC" id="2.1.1.37"/>
    </reaction>
</comment>
<evidence type="ECO:0000256" key="8">
    <source>
        <dbReference type="RuleBase" id="RU000416"/>
    </source>
</evidence>
<dbReference type="PRINTS" id="PR00105">
    <property type="entry name" value="C5METTRFRASE"/>
</dbReference>
<reference evidence="9 10" key="1">
    <citation type="submission" date="2007-06" db="EMBL/GenBank/DDBJ databases">
        <authorList>
            <person name="Dodson R.J."/>
            <person name="Harkins D."/>
            <person name="Paulsen I.T."/>
        </authorList>
    </citation>
    <scope>NUCLEOTIDE SEQUENCE [LARGE SCALE GENOMIC DNA]</scope>
    <source>
        <strain evidence="9 10">PA7</strain>
    </source>
</reference>
<protein>
    <recommendedName>
        <fullName evidence="1">DNA (cytosine-5-)-methyltransferase</fullName>
        <ecNumber evidence="1">2.1.1.37</ecNumber>
    </recommendedName>
</protein>
<dbReference type="InterPro" id="IPR050390">
    <property type="entry name" value="C5-Methyltransferase"/>
</dbReference>
<dbReference type="PANTHER" id="PTHR10629">
    <property type="entry name" value="CYTOSINE-SPECIFIC METHYLTRANSFERASE"/>
    <property type="match status" value="1"/>
</dbReference>
<dbReference type="Pfam" id="PF00145">
    <property type="entry name" value="DNA_methylase"/>
    <property type="match status" value="1"/>
</dbReference>
<dbReference type="REBASE" id="15758">
    <property type="entry name" value="M.PaePA7ORF2521P"/>
</dbReference>
<evidence type="ECO:0000256" key="6">
    <source>
        <dbReference type="ARBA" id="ARBA00047422"/>
    </source>
</evidence>
<dbReference type="PANTHER" id="PTHR10629:SF52">
    <property type="entry name" value="DNA (CYTOSINE-5)-METHYLTRANSFERASE 1"/>
    <property type="match status" value="1"/>
</dbReference>
<name>A6V4A0_PSEP7</name>
<keyword evidence="3 7" id="KW-0808">Transferase</keyword>
<dbReference type="GO" id="GO:0003886">
    <property type="term" value="F:DNA (cytosine-5-)-methyltransferase activity"/>
    <property type="evidence" value="ECO:0007669"/>
    <property type="project" value="UniProtKB-EC"/>
</dbReference>
<dbReference type="InterPro" id="IPR031303">
    <property type="entry name" value="C5_meth_CS"/>
</dbReference>
<evidence type="ECO:0000313" key="10">
    <source>
        <dbReference type="Proteomes" id="UP000001582"/>
    </source>
</evidence>
<organism evidence="9 10">
    <name type="scientific">Pseudomonas paraeruginosa (strain DSM 24068 / PA7)</name>
    <name type="common">Pseudomonas aeruginosa (strain PA7)</name>
    <dbReference type="NCBI Taxonomy" id="381754"/>
    <lineage>
        <taxon>Bacteria</taxon>
        <taxon>Pseudomonadati</taxon>
        <taxon>Pseudomonadota</taxon>
        <taxon>Gammaproteobacteria</taxon>
        <taxon>Pseudomonadales</taxon>
        <taxon>Pseudomonadaceae</taxon>
        <taxon>Pseudomonas</taxon>
        <taxon>Pseudomonas paraeruginosa</taxon>
    </lineage>
</organism>
<proteinExistence type="inferred from homology"/>